<dbReference type="EMBL" id="LT853696">
    <property type="protein sequence ID" value="SMQ51100.1"/>
    <property type="molecule type" value="Genomic_DNA"/>
</dbReference>
<accession>A0A1X7RV24</accession>
<evidence type="ECO:0000256" key="1">
    <source>
        <dbReference type="SAM" id="MobiDB-lite"/>
    </source>
</evidence>
<name>A0A1X7RV24_ZYMT9</name>
<evidence type="ECO:0000313" key="2">
    <source>
        <dbReference type="EMBL" id="SMQ51100.1"/>
    </source>
</evidence>
<gene>
    <name evidence="2" type="ORF">ZT3D7_G6253</name>
</gene>
<proteinExistence type="predicted"/>
<dbReference type="AlphaFoldDB" id="A0A1X7RV24"/>
<protein>
    <submittedName>
        <fullName evidence="2">Uncharacterized protein</fullName>
    </submittedName>
</protein>
<sequence length="67" mass="7435">MKEASPPQVTQCQCSASTQSLIQQSQHILLLQTHKLQTSRFLAPQEPQQAEAPKLARPSKSPLRSLL</sequence>
<dbReference type="Proteomes" id="UP000215127">
    <property type="component" value="Chromosome 5"/>
</dbReference>
<reference evidence="2 3" key="1">
    <citation type="submission" date="2016-06" db="EMBL/GenBank/DDBJ databases">
        <authorList>
            <person name="Kjaerup R.B."/>
            <person name="Dalgaard T.S."/>
            <person name="Juul-Madsen H.R."/>
        </authorList>
    </citation>
    <scope>NUCLEOTIDE SEQUENCE [LARGE SCALE GENOMIC DNA]</scope>
</reference>
<feature type="region of interest" description="Disordered" evidence="1">
    <location>
        <begin position="40"/>
        <end position="67"/>
    </location>
</feature>
<keyword evidence="3" id="KW-1185">Reference proteome</keyword>
<organism evidence="2 3">
    <name type="scientific">Zymoseptoria tritici (strain ST99CH_3D7)</name>
    <dbReference type="NCBI Taxonomy" id="1276538"/>
    <lineage>
        <taxon>Eukaryota</taxon>
        <taxon>Fungi</taxon>
        <taxon>Dikarya</taxon>
        <taxon>Ascomycota</taxon>
        <taxon>Pezizomycotina</taxon>
        <taxon>Dothideomycetes</taxon>
        <taxon>Dothideomycetidae</taxon>
        <taxon>Mycosphaerellales</taxon>
        <taxon>Mycosphaerellaceae</taxon>
        <taxon>Zymoseptoria</taxon>
    </lineage>
</organism>
<evidence type="ECO:0000313" key="3">
    <source>
        <dbReference type="Proteomes" id="UP000215127"/>
    </source>
</evidence>